<proteinExistence type="predicted"/>
<dbReference type="EMBL" id="MBDO02000012">
    <property type="protein sequence ID" value="RLN68556.1"/>
    <property type="molecule type" value="Genomic_DNA"/>
</dbReference>
<evidence type="ECO:0000313" key="4">
    <source>
        <dbReference type="EMBL" id="RLN68556.1"/>
    </source>
</evidence>
<dbReference type="SUPFAM" id="SSF55031">
    <property type="entry name" value="Bacterial exopeptidase dimerisation domain"/>
    <property type="match status" value="2"/>
</dbReference>
<comment type="caution">
    <text evidence="4">The sequence shown here is derived from an EMBL/GenBank/DDBJ whole genome shotgun (WGS) entry which is preliminary data.</text>
</comment>
<dbReference type="OrthoDB" id="7832001at2759"/>
<dbReference type="GO" id="GO:0016787">
    <property type="term" value="F:hydrolase activity"/>
    <property type="evidence" value="ECO:0007669"/>
    <property type="project" value="UniProtKB-KW"/>
</dbReference>
<name>A0A3F2S1Q3_9STRA</name>
<evidence type="ECO:0000256" key="2">
    <source>
        <dbReference type="ARBA" id="ARBA00022801"/>
    </source>
</evidence>
<feature type="domain" description="Peptidase M20 dimerisation" evidence="3">
    <location>
        <begin position="204"/>
        <end position="317"/>
    </location>
</feature>
<dbReference type="InterPro" id="IPR011650">
    <property type="entry name" value="Peptidase_M20_dimer"/>
</dbReference>
<organism evidence="4 5">
    <name type="scientific">Phytophthora kernoviae</name>
    <dbReference type="NCBI Taxonomy" id="325452"/>
    <lineage>
        <taxon>Eukaryota</taxon>
        <taxon>Sar</taxon>
        <taxon>Stramenopiles</taxon>
        <taxon>Oomycota</taxon>
        <taxon>Peronosporomycetes</taxon>
        <taxon>Peronosporales</taxon>
        <taxon>Peronosporaceae</taxon>
        <taxon>Phytophthora</taxon>
    </lineage>
</organism>
<reference evidence="4 5" key="1">
    <citation type="submission" date="2018-07" db="EMBL/GenBank/DDBJ databases">
        <title>Genome sequencing of oomycete isolates from Chile give support for New Zealand origin for Phytophthora kernoviae and make available the first Nothophytophthora sp. genome.</title>
        <authorList>
            <person name="Studholme D.J."/>
            <person name="Sanfuentes E."/>
            <person name="Panda P."/>
            <person name="Hill R."/>
            <person name="Sambles C."/>
            <person name="Grant M."/>
            <person name="Williams N.M."/>
            <person name="Mcdougal R.L."/>
        </authorList>
    </citation>
    <scope>NUCLEOTIDE SEQUENCE [LARGE SCALE GENOMIC DNA]</scope>
    <source>
        <strain evidence="4">Chile6</strain>
    </source>
</reference>
<keyword evidence="2" id="KW-0378">Hydrolase</keyword>
<dbReference type="Gene3D" id="3.30.70.360">
    <property type="match status" value="2"/>
</dbReference>
<evidence type="ECO:0000256" key="1">
    <source>
        <dbReference type="ARBA" id="ARBA00022723"/>
    </source>
</evidence>
<dbReference type="PANTHER" id="PTHR43808">
    <property type="entry name" value="ACETYLORNITHINE DEACETYLASE"/>
    <property type="match status" value="1"/>
</dbReference>
<evidence type="ECO:0000259" key="3">
    <source>
        <dbReference type="Pfam" id="PF07687"/>
    </source>
</evidence>
<dbReference type="GO" id="GO:0046872">
    <property type="term" value="F:metal ion binding"/>
    <property type="evidence" value="ECO:0007669"/>
    <property type="project" value="UniProtKB-KW"/>
</dbReference>
<dbReference type="Pfam" id="PF01546">
    <property type="entry name" value="Peptidase_M20"/>
    <property type="match status" value="2"/>
</dbReference>
<dbReference type="Gene3D" id="3.40.630.10">
    <property type="entry name" value="Zn peptidases"/>
    <property type="match status" value="4"/>
</dbReference>
<dbReference type="InterPro" id="IPR036264">
    <property type="entry name" value="Bact_exopeptidase_dim_dom"/>
</dbReference>
<dbReference type="SUPFAM" id="SSF53187">
    <property type="entry name" value="Zn-dependent exopeptidases"/>
    <property type="match status" value="2"/>
</dbReference>
<dbReference type="PANTHER" id="PTHR43808:SF3">
    <property type="entry name" value="ACETYLORNITHINE DEACETYLASE"/>
    <property type="match status" value="1"/>
</dbReference>
<dbReference type="Proteomes" id="UP000277300">
    <property type="component" value="Unassembled WGS sequence"/>
</dbReference>
<gene>
    <name evidence="4" type="ORF">BBP00_00000952</name>
</gene>
<sequence>MASPLQDITLDETAYVELLRKVIGVAEKVQNAPSLGLIPQENLVSDIILAELAPYTTNKGGYLTVERVEFIPGRGNVIITYQHPEFAHIEKTVAYVGSHMDVVPANPEGWQRDPFTLTVEGDKLYGRGTTDCLGHVVLMAEFFKELAKRKVRLETKVVCVLIASEENTEIPGVGVETLMESGKIDFIKNGPVIWVDCSDSQPCIGTAGVITWTLKATGKLFHSGLPNLGINGIELGMDALTKIQEYFYQEFGPVEKEKEYNYSCPSTMKPTRIESSTNGLNQIPPWVKISGDVRLSPFYDMKDLIAKMQSCVADLNANITSLEGKRGPVSKYTLPDENWNGKLELTFDKEYFEGIACSLDSVGYKSMHAAISDVLGEAKPFSISGSLPLVRDLQRAGLDLTLVGFGKSSVYHGDNEYCQLSDMKDGIKILARTVANVDAATSTAMATLQNFELNEDKYVELLRKLISVSEKVQNAPGLGLIPQENLVSDFVLAELAPYTQDKNTHLTVERVEFTAGRGNVIIKYQPPSASDKTVALVGAHMDVVPANPEGWQRDPFTLTKVATKTQVVCVLIASEENSEIPGVGVETLMESGKMNFIKNGPVFWVDCSDSQPCIGTAGAITWTLKATGKLFHSGLPNLGINGIELGMDALTKIQEYFYQEFGPVEKEKEYNYSCPSTMKPTRIESSVNGLNQIPPWTKIAGDVRLSPFYDMKEMISKMTVFVDKLNADITSLEGKRGPVSKYTLPDEGRDGKLELVFDKNFYEGIACSLDSAGYKALHSAIGNVLGEAKPFSISGSLPLVRDMQRGGFDLTLVGFGKSSVYHGDNEYCQLSDMKDALKILALTIANVDTIQA</sequence>
<dbReference type="Pfam" id="PF07687">
    <property type="entry name" value="M20_dimer"/>
    <property type="match status" value="2"/>
</dbReference>
<feature type="domain" description="Peptidase M20 dimerisation" evidence="3">
    <location>
        <begin position="614"/>
        <end position="727"/>
    </location>
</feature>
<evidence type="ECO:0000313" key="5">
    <source>
        <dbReference type="Proteomes" id="UP000277300"/>
    </source>
</evidence>
<protein>
    <recommendedName>
        <fullName evidence="3">Peptidase M20 dimerisation domain-containing protein</fullName>
    </recommendedName>
</protein>
<accession>A0A3F2S1Q3</accession>
<dbReference type="InterPro" id="IPR050072">
    <property type="entry name" value="Peptidase_M20A"/>
</dbReference>
<dbReference type="AlphaFoldDB" id="A0A3F2S1Q3"/>
<keyword evidence="1" id="KW-0479">Metal-binding</keyword>
<dbReference type="InterPro" id="IPR002933">
    <property type="entry name" value="Peptidase_M20"/>
</dbReference>